<protein>
    <submittedName>
        <fullName evidence="2">Uncharacterized protein</fullName>
    </submittedName>
</protein>
<dbReference type="AlphaFoldDB" id="A0AA35SAV0"/>
<gene>
    <name evidence="2" type="ORF">GBAR_LOCUS15284</name>
</gene>
<evidence type="ECO:0000313" key="2">
    <source>
        <dbReference type="EMBL" id="CAI8026623.1"/>
    </source>
</evidence>
<keyword evidence="3" id="KW-1185">Reference proteome</keyword>
<reference evidence="2" key="1">
    <citation type="submission" date="2023-03" db="EMBL/GenBank/DDBJ databases">
        <authorList>
            <person name="Steffen K."/>
            <person name="Cardenas P."/>
        </authorList>
    </citation>
    <scope>NUCLEOTIDE SEQUENCE</scope>
</reference>
<dbReference type="EMBL" id="CASHTH010002224">
    <property type="protein sequence ID" value="CAI8026623.1"/>
    <property type="molecule type" value="Genomic_DNA"/>
</dbReference>
<feature type="transmembrane region" description="Helical" evidence="1">
    <location>
        <begin position="727"/>
        <end position="745"/>
    </location>
</feature>
<keyword evidence="1" id="KW-1133">Transmembrane helix</keyword>
<keyword evidence="1" id="KW-0812">Transmembrane</keyword>
<name>A0AA35SAV0_GEOBA</name>
<feature type="transmembrane region" description="Helical" evidence="1">
    <location>
        <begin position="774"/>
        <end position="794"/>
    </location>
</feature>
<feature type="non-terminal residue" evidence="2">
    <location>
        <position position="826"/>
    </location>
</feature>
<accession>A0AA35SAV0</accession>
<evidence type="ECO:0000256" key="1">
    <source>
        <dbReference type="SAM" id="Phobius"/>
    </source>
</evidence>
<organism evidence="2 3">
    <name type="scientific">Geodia barretti</name>
    <name type="common">Barrett's horny sponge</name>
    <dbReference type="NCBI Taxonomy" id="519541"/>
    <lineage>
        <taxon>Eukaryota</taxon>
        <taxon>Metazoa</taxon>
        <taxon>Porifera</taxon>
        <taxon>Demospongiae</taxon>
        <taxon>Heteroscleromorpha</taxon>
        <taxon>Tetractinellida</taxon>
        <taxon>Astrophorina</taxon>
        <taxon>Geodiidae</taxon>
        <taxon>Geodia</taxon>
    </lineage>
</organism>
<evidence type="ECO:0000313" key="3">
    <source>
        <dbReference type="Proteomes" id="UP001174909"/>
    </source>
</evidence>
<dbReference type="SUPFAM" id="SSF52540">
    <property type="entry name" value="P-loop containing nucleoside triphosphate hydrolases"/>
    <property type="match status" value="1"/>
</dbReference>
<keyword evidence="1" id="KW-0472">Membrane</keyword>
<dbReference type="Proteomes" id="UP001174909">
    <property type="component" value="Unassembled WGS sequence"/>
</dbReference>
<feature type="transmembrane region" description="Helical" evidence="1">
    <location>
        <begin position="801"/>
        <end position="825"/>
    </location>
</feature>
<comment type="caution">
    <text evidence="2">The sequence shown here is derived from an EMBL/GenBank/DDBJ whole genome shotgun (WGS) entry which is preliminary data.</text>
</comment>
<sequence length="826" mass="96313">MKIGEIFLRNWVSVHYVDVRQELVKDIDTLAQKIVLTMVDLRRNKKLKTFIDLKDKVHNQYSNSLIILDNCDELFEDTKEEFWKALESLMLASPLKRVRYILTSTHHQAAKIGNFRLHAISNLSSEAAIQLLGAVAPSLTDDQKWQIANLTGNVPLALEVIGAIFKFQNAPFSEKVILKLRDNLPRPAQLPTSSIDLAYSYLKPQLKLLCVNLSHFPGRFNKESASFIFSFTEDMLDELVQRSLLQSSHGTQSYFFHQLLHKFFQSQKVEGASLQKHFDTQFQIYFTRTLDKIITEYVKTFKLTQLDEEKHNIKYMFALFKRAKHVTTTYSGVRVVLKAQEINIIQLKFLPLELHEISLQMLDALDFYTHRDQANVKSFTQTYLKVVMFVATTLHKKADTITTLVSKHEKIDEGYQRGVISANEFTKYYNVLAQYYWENGDNIKATSCHTHILSTIHGQVRRCNPKCDYLSVSIAYEDIGDQMKALDFRELAYQYQLHSLDQREHAKLILDLYNNSSNIAKDKNFSPTVIDDVYPYLITANRSDYSEEMYYVAIEYFRANNLEKQVVQLQMRMINNSFPCKKRHCTGLLKREEHFDLFLEKSQHQADLMATCEFKCAAHYAGMAQEAYDRKCYFLAIWSGLKSCKIIDKLGEPNAVLKFLPKYLVALSYYEMGKNYSATQTVLEYAVKHTGIAIKFDYFSLELRLLRSKICRVLIALNWPLSNPRCYFYIMLDIAYMCAIALTHLLMNVNTLLYYFLRAILPQIFWYLENIKLVYLYVIVIVLGLCFWAFYIGFGGLYGLYLCLSWCFHTRFRRFLILFILLILLV</sequence>
<dbReference type="InterPro" id="IPR027417">
    <property type="entry name" value="P-loop_NTPase"/>
</dbReference>
<proteinExistence type="predicted"/>